<organism evidence="1 2">
    <name type="scientific">Striga hermonthica</name>
    <name type="common">Purple witchweed</name>
    <name type="synonym">Buchnera hermonthica</name>
    <dbReference type="NCBI Taxonomy" id="68872"/>
    <lineage>
        <taxon>Eukaryota</taxon>
        <taxon>Viridiplantae</taxon>
        <taxon>Streptophyta</taxon>
        <taxon>Embryophyta</taxon>
        <taxon>Tracheophyta</taxon>
        <taxon>Spermatophyta</taxon>
        <taxon>Magnoliopsida</taxon>
        <taxon>eudicotyledons</taxon>
        <taxon>Gunneridae</taxon>
        <taxon>Pentapetalae</taxon>
        <taxon>asterids</taxon>
        <taxon>lamiids</taxon>
        <taxon>Lamiales</taxon>
        <taxon>Orobanchaceae</taxon>
        <taxon>Buchnereae</taxon>
        <taxon>Striga</taxon>
    </lineage>
</organism>
<dbReference type="OrthoDB" id="693008at2759"/>
<dbReference type="AlphaFoldDB" id="A0A9N7R649"/>
<evidence type="ECO:0000313" key="2">
    <source>
        <dbReference type="Proteomes" id="UP001153555"/>
    </source>
</evidence>
<gene>
    <name evidence="1" type="ORF">SHERM_15397</name>
</gene>
<name>A0A9N7R649_STRHE</name>
<comment type="caution">
    <text evidence="1">The sequence shown here is derived from an EMBL/GenBank/DDBJ whole genome shotgun (WGS) entry which is preliminary data.</text>
</comment>
<keyword evidence="2" id="KW-1185">Reference proteome</keyword>
<evidence type="ECO:0000313" key="1">
    <source>
        <dbReference type="EMBL" id="CAA0815369.1"/>
    </source>
</evidence>
<protein>
    <submittedName>
        <fullName evidence="1">Uncharacterized protein</fullName>
    </submittedName>
</protein>
<sequence>MLWSHEEDVLLCRAFCAISSDPINGAQQASEGFWRRITSTIMKLVKHETLFRELWSHLATDPAISVKKGYSALQALSSCKLYKKPFRLRFTFFLHRGCDH</sequence>
<dbReference type="EMBL" id="CACSLK010012531">
    <property type="protein sequence ID" value="CAA0815369.1"/>
    <property type="molecule type" value="Genomic_DNA"/>
</dbReference>
<proteinExistence type="predicted"/>
<accession>A0A9N7R649</accession>
<reference evidence="1" key="1">
    <citation type="submission" date="2019-12" db="EMBL/GenBank/DDBJ databases">
        <authorList>
            <person name="Scholes J."/>
        </authorList>
    </citation>
    <scope>NUCLEOTIDE SEQUENCE</scope>
</reference>
<dbReference type="Proteomes" id="UP001153555">
    <property type="component" value="Unassembled WGS sequence"/>
</dbReference>